<proteinExistence type="predicted"/>
<dbReference type="InterPro" id="IPR045751">
    <property type="entry name" value="DUF6179"/>
</dbReference>
<dbReference type="EMBL" id="QGGY01000005">
    <property type="protein sequence ID" value="PWJ76033.1"/>
    <property type="molecule type" value="Genomic_DNA"/>
</dbReference>
<gene>
    <name evidence="1" type="ORF">C7383_10567</name>
</gene>
<comment type="caution">
    <text evidence="1">The sequence shown here is derived from an EMBL/GenBank/DDBJ whole genome shotgun (WGS) entry which is preliminary data.</text>
</comment>
<evidence type="ECO:0000313" key="2">
    <source>
        <dbReference type="Proteomes" id="UP000245412"/>
    </source>
</evidence>
<accession>A0AB73T5B0</accession>
<dbReference type="Pfam" id="PF19677">
    <property type="entry name" value="DUF6179"/>
    <property type="match status" value="1"/>
</dbReference>
<reference evidence="1 2" key="1">
    <citation type="submission" date="2018-05" db="EMBL/GenBank/DDBJ databases">
        <authorList>
            <person name="Goeker M."/>
            <person name="Huntemann M."/>
            <person name="Clum A."/>
            <person name="Pillay M."/>
            <person name="Palaniappan K."/>
            <person name="Varghese N."/>
            <person name="Mikhailova N."/>
            <person name="Stamatis D."/>
            <person name="Reddy T."/>
            <person name="Daum C."/>
            <person name="Shapiro N."/>
            <person name="Ivanova N."/>
            <person name="Kyrpides N."/>
            <person name="Woyke T."/>
        </authorList>
    </citation>
    <scope>NUCLEOTIDE SEQUENCE [LARGE SCALE GENOMIC DNA]</scope>
    <source>
        <strain evidence="1 2">DSM 26524</strain>
    </source>
</reference>
<evidence type="ECO:0000313" key="1">
    <source>
        <dbReference type="EMBL" id="PWJ76033.1"/>
    </source>
</evidence>
<dbReference type="AlphaFoldDB" id="A0AB73T5B0"/>
<protein>
    <submittedName>
        <fullName evidence="1">Uncharacterized protein</fullName>
    </submittedName>
</protein>
<name>A0AB73T5B0_9FIRM</name>
<dbReference type="RefSeq" id="WP_109626100.1">
    <property type="nucleotide sequence ID" value="NZ_JANKBI010000003.1"/>
</dbReference>
<keyword evidence="2" id="KW-1185">Reference proteome</keyword>
<sequence length="285" mass="32330">MQKDNMRGYEAEELLPLVAKLTRKYTSGESSSVPYETARMLMEAVLYCIREGEEGERLSLMPEGGEAAPASSLYWQGHERVIEKTKKAREMYDVLIKDFEDYGCRNYYNTVIKGLPQFFLRYDARFCPQDHLLTLDYPSMERDDGLCGIDKIYQYISGLCIEKRFLGIFERSAVAGLLQRTMTDYELIYFDNICYQVLLLSLGCMIAGEPVARLKVSGEGLNAVREFFDSTDSESAENKISGLIVMLTGRLGDEEMKEYFLKTSHEYAVRIVNAAGVNGLSGVFP</sequence>
<dbReference type="Proteomes" id="UP000245412">
    <property type="component" value="Unassembled WGS sequence"/>
</dbReference>
<organism evidence="1 2">
    <name type="scientific">Murimonas intestini</name>
    <dbReference type="NCBI Taxonomy" id="1337051"/>
    <lineage>
        <taxon>Bacteria</taxon>
        <taxon>Bacillati</taxon>
        <taxon>Bacillota</taxon>
        <taxon>Clostridia</taxon>
        <taxon>Lachnospirales</taxon>
        <taxon>Lachnospiraceae</taxon>
        <taxon>Murimonas</taxon>
    </lineage>
</organism>